<feature type="chain" id="PRO_5005286428" evidence="1">
    <location>
        <begin position="19"/>
        <end position="93"/>
    </location>
</feature>
<dbReference type="EMBL" id="DS028097">
    <property type="protein sequence ID" value="KMP07412.1"/>
    <property type="molecule type" value="Genomic_DNA"/>
</dbReference>
<evidence type="ECO:0000313" key="3">
    <source>
        <dbReference type="Proteomes" id="UP000054565"/>
    </source>
</evidence>
<protein>
    <submittedName>
        <fullName evidence="2">Uncharacterized protein</fullName>
    </submittedName>
</protein>
<gene>
    <name evidence="2" type="ORF">CIRG_07093</name>
</gene>
<evidence type="ECO:0000313" key="2">
    <source>
        <dbReference type="EMBL" id="KMP07412.1"/>
    </source>
</evidence>
<dbReference type="AlphaFoldDB" id="A0A0J7BBH8"/>
<name>A0A0J7BBH8_COCIT</name>
<feature type="signal peptide" evidence="1">
    <location>
        <begin position="1"/>
        <end position="18"/>
    </location>
</feature>
<sequence>MGAGGYLCFPWTIRHLLALKGSLGQQTTSNQAGSVYGVSSTHVFCCFLGRHRCWGKDVLSVPSAESATLAWLLSLSTDDDGLLKNPRQHPSSY</sequence>
<keyword evidence="1" id="KW-0732">Signal</keyword>
<proteinExistence type="predicted"/>
<reference evidence="3" key="1">
    <citation type="journal article" date="2010" name="Genome Res.">
        <title>Population genomic sequencing of Coccidioides fungi reveals recent hybridization and transposon control.</title>
        <authorList>
            <person name="Neafsey D.E."/>
            <person name="Barker B.M."/>
            <person name="Sharpton T.J."/>
            <person name="Stajich J.E."/>
            <person name="Park D.J."/>
            <person name="Whiston E."/>
            <person name="Hung C.-Y."/>
            <person name="McMahan C."/>
            <person name="White J."/>
            <person name="Sykes S."/>
            <person name="Heiman D."/>
            <person name="Young S."/>
            <person name="Zeng Q."/>
            <person name="Abouelleil A."/>
            <person name="Aftuck L."/>
            <person name="Bessette D."/>
            <person name="Brown A."/>
            <person name="FitzGerald M."/>
            <person name="Lui A."/>
            <person name="Macdonald J.P."/>
            <person name="Priest M."/>
            <person name="Orbach M.J."/>
            <person name="Galgiani J.N."/>
            <person name="Kirkland T.N."/>
            <person name="Cole G.T."/>
            <person name="Birren B.W."/>
            <person name="Henn M.R."/>
            <person name="Taylor J.W."/>
            <person name="Rounsley S.D."/>
        </authorList>
    </citation>
    <scope>NUCLEOTIDE SEQUENCE [LARGE SCALE GENOMIC DNA]</scope>
    <source>
        <strain evidence="3">RMSCC 2394</strain>
    </source>
</reference>
<organism evidence="2 3">
    <name type="scientific">Coccidioides immitis RMSCC 2394</name>
    <dbReference type="NCBI Taxonomy" id="404692"/>
    <lineage>
        <taxon>Eukaryota</taxon>
        <taxon>Fungi</taxon>
        <taxon>Dikarya</taxon>
        <taxon>Ascomycota</taxon>
        <taxon>Pezizomycotina</taxon>
        <taxon>Eurotiomycetes</taxon>
        <taxon>Eurotiomycetidae</taxon>
        <taxon>Onygenales</taxon>
        <taxon>Onygenaceae</taxon>
        <taxon>Coccidioides</taxon>
    </lineage>
</organism>
<dbReference type="Proteomes" id="UP000054565">
    <property type="component" value="Unassembled WGS sequence"/>
</dbReference>
<evidence type="ECO:0000256" key="1">
    <source>
        <dbReference type="SAM" id="SignalP"/>
    </source>
</evidence>
<accession>A0A0J7BBH8</accession>